<sequence length="340" mass="41206">MEFYITYFTFSSKYLYKIKDEEKSTPIKDYFKQVENQFFEPQKSNDSLYYLNPKTFEINIKKLSTKLIKGELSKDQCAYLTEITKLIHKILSPYLRKDTEEYIFDRQMDMYINEFSNKLVDAGVVKRIMQEKNFLTRVEEKKGMMTNYSITYKKFITKLKTHHEIIDRCFKLKNYSSKCIDKFNMTRTLYNKYLVVFKNISNFNNINDLRNKFIDDIAFSFRKHVSQIGDPGNTTLNELYTFSAFDHLEYVLKIVNRDWHTIMNFYDTKVKRNRDLNVKEFLKLDEDLIDTCYRYIVHPYQPNDDFVFKKKKLKIEPTFINHFLENLYSNTFMKEKETQI</sequence>
<dbReference type="AlphaFoldDB" id="A0A0N4Z209"/>
<dbReference type="Proteomes" id="UP000038045">
    <property type="component" value="Unplaced"/>
</dbReference>
<reference evidence="2" key="1">
    <citation type="submission" date="2017-02" db="UniProtKB">
        <authorList>
            <consortium name="WormBaseParasite"/>
        </authorList>
    </citation>
    <scope>IDENTIFICATION</scope>
</reference>
<name>A0A0N4Z209_PARTI</name>
<keyword evidence="1" id="KW-1185">Reference proteome</keyword>
<evidence type="ECO:0000313" key="2">
    <source>
        <dbReference type="WBParaSite" id="PTRK_0000090500.1"/>
    </source>
</evidence>
<dbReference type="WBParaSite" id="PTRK_0000090500.1">
    <property type="protein sequence ID" value="PTRK_0000090500.1"/>
    <property type="gene ID" value="PTRK_0000090500"/>
</dbReference>
<protein>
    <submittedName>
        <fullName evidence="2">Cullin domain-containing protein</fullName>
    </submittedName>
</protein>
<accession>A0A0N4Z209</accession>
<proteinExistence type="predicted"/>
<evidence type="ECO:0000313" key="1">
    <source>
        <dbReference type="Proteomes" id="UP000038045"/>
    </source>
</evidence>
<organism evidence="1 2">
    <name type="scientific">Parastrongyloides trichosuri</name>
    <name type="common">Possum-specific nematode worm</name>
    <dbReference type="NCBI Taxonomy" id="131310"/>
    <lineage>
        <taxon>Eukaryota</taxon>
        <taxon>Metazoa</taxon>
        <taxon>Ecdysozoa</taxon>
        <taxon>Nematoda</taxon>
        <taxon>Chromadorea</taxon>
        <taxon>Rhabditida</taxon>
        <taxon>Tylenchina</taxon>
        <taxon>Panagrolaimomorpha</taxon>
        <taxon>Strongyloidoidea</taxon>
        <taxon>Strongyloididae</taxon>
        <taxon>Parastrongyloides</taxon>
    </lineage>
</organism>